<reference evidence="2" key="1">
    <citation type="submission" date="2020-06" db="EMBL/GenBank/DDBJ databases">
        <title>Draft genome of Bugula neritina, a colonial animal packing powerful symbionts and potential medicines.</title>
        <authorList>
            <person name="Rayko M."/>
        </authorList>
    </citation>
    <scope>NUCLEOTIDE SEQUENCE [LARGE SCALE GENOMIC DNA]</scope>
    <source>
        <strain evidence="2">Kwan_BN1</strain>
    </source>
</reference>
<protein>
    <submittedName>
        <fullName evidence="2">KDM2A</fullName>
    </submittedName>
</protein>
<evidence type="ECO:0000313" key="2">
    <source>
        <dbReference type="EMBL" id="KAF6028488.1"/>
    </source>
</evidence>
<dbReference type="Gene3D" id="2.60.120.650">
    <property type="entry name" value="Cupin"/>
    <property type="match status" value="1"/>
</dbReference>
<dbReference type="Proteomes" id="UP000593567">
    <property type="component" value="Unassembled WGS sequence"/>
</dbReference>
<accession>A0A7J7JSS3</accession>
<proteinExistence type="predicted"/>
<keyword evidence="3" id="KW-1185">Reference proteome</keyword>
<sequence length="176" mass="20436">MLQRKKVNQPNFQESFEEIDDEIEGKRTYDITEKLEDSLFEESKIKILASEDVSFQAFQRDGFDRPILVKEKDGLGLKVPGEDFTVRDVMSHVGAERLIDVINTETQSADSWSMEKWVKYYESDPAQRKRVFIRTAEFFCSVKDISMLMLIFKCGLANVTSTSTWLDINSYHSRVL</sequence>
<dbReference type="GO" id="GO:0046872">
    <property type="term" value="F:metal ion binding"/>
    <property type="evidence" value="ECO:0007669"/>
    <property type="project" value="UniProtKB-KW"/>
</dbReference>
<comment type="caution">
    <text evidence="2">The sequence shown here is derived from an EMBL/GenBank/DDBJ whole genome shotgun (WGS) entry which is preliminary data.</text>
</comment>
<dbReference type="EMBL" id="VXIV02001945">
    <property type="protein sequence ID" value="KAF6028488.1"/>
    <property type="molecule type" value="Genomic_DNA"/>
</dbReference>
<evidence type="ECO:0000313" key="3">
    <source>
        <dbReference type="Proteomes" id="UP000593567"/>
    </source>
</evidence>
<dbReference type="AlphaFoldDB" id="A0A7J7JSS3"/>
<dbReference type="InterPro" id="IPR050690">
    <property type="entry name" value="JHDM1_Histone_Demethylase"/>
</dbReference>
<dbReference type="OrthoDB" id="5876800at2759"/>
<keyword evidence="1" id="KW-0479">Metal-binding</keyword>
<evidence type="ECO:0000256" key="1">
    <source>
        <dbReference type="ARBA" id="ARBA00022723"/>
    </source>
</evidence>
<organism evidence="2 3">
    <name type="scientific">Bugula neritina</name>
    <name type="common">Brown bryozoan</name>
    <name type="synonym">Sertularia neritina</name>
    <dbReference type="NCBI Taxonomy" id="10212"/>
    <lineage>
        <taxon>Eukaryota</taxon>
        <taxon>Metazoa</taxon>
        <taxon>Spiralia</taxon>
        <taxon>Lophotrochozoa</taxon>
        <taxon>Bryozoa</taxon>
        <taxon>Gymnolaemata</taxon>
        <taxon>Cheilostomatida</taxon>
        <taxon>Flustrina</taxon>
        <taxon>Buguloidea</taxon>
        <taxon>Bugulidae</taxon>
        <taxon>Bugula</taxon>
    </lineage>
</organism>
<name>A0A7J7JSS3_BUGNE</name>
<gene>
    <name evidence="2" type="ORF">EB796_013184</name>
</gene>
<dbReference type="PANTHER" id="PTHR23123">
    <property type="entry name" value="PHD/F-BOX CONTAINING PROTEIN"/>
    <property type="match status" value="1"/>
</dbReference>